<evidence type="ECO:0000313" key="3">
    <source>
        <dbReference type="EMBL" id="MXO65018.1"/>
    </source>
</evidence>
<dbReference type="Gene3D" id="3.40.50.850">
    <property type="entry name" value="Isochorismatase-like"/>
    <property type="match status" value="1"/>
</dbReference>
<dbReference type="PRINTS" id="PR01398">
    <property type="entry name" value="ISCHRISMTASE"/>
</dbReference>
<dbReference type="GO" id="GO:0008908">
    <property type="term" value="F:isochorismatase activity"/>
    <property type="evidence" value="ECO:0007669"/>
    <property type="project" value="InterPro"/>
</dbReference>
<dbReference type="EMBL" id="WTYT01000002">
    <property type="protein sequence ID" value="MXO65018.1"/>
    <property type="molecule type" value="Genomic_DNA"/>
</dbReference>
<dbReference type="Pfam" id="PF00857">
    <property type="entry name" value="Isochorismatase"/>
    <property type="match status" value="1"/>
</dbReference>
<dbReference type="InterPro" id="IPR016291">
    <property type="entry name" value="Isochorismatase"/>
</dbReference>
<comment type="caution">
    <text evidence="3">The sequence shown here is derived from an EMBL/GenBank/DDBJ whole genome shotgun (WGS) entry which is preliminary data.</text>
</comment>
<dbReference type="OrthoDB" id="9807387at2"/>
<protein>
    <submittedName>
        <fullName evidence="3">Isochorismatase family protein</fullName>
    </submittedName>
</protein>
<dbReference type="InterPro" id="IPR050272">
    <property type="entry name" value="Isochorismatase-like_hydrls"/>
</dbReference>
<reference evidence="3 4" key="1">
    <citation type="submission" date="2019-12" db="EMBL/GenBank/DDBJ databases">
        <title>Genomic-based taxomic classification of the family Erythrobacteraceae.</title>
        <authorList>
            <person name="Xu L."/>
        </authorList>
    </citation>
    <scope>NUCLEOTIDE SEQUENCE [LARGE SCALE GENOMIC DNA]</scope>
    <source>
        <strain evidence="3 4">LMG 29518</strain>
    </source>
</reference>
<organism evidence="3 4">
    <name type="scientific">Altericroceibacterium endophyticum</name>
    <dbReference type="NCBI Taxonomy" id="1808508"/>
    <lineage>
        <taxon>Bacteria</taxon>
        <taxon>Pseudomonadati</taxon>
        <taxon>Pseudomonadota</taxon>
        <taxon>Alphaproteobacteria</taxon>
        <taxon>Sphingomonadales</taxon>
        <taxon>Erythrobacteraceae</taxon>
        <taxon>Altericroceibacterium</taxon>
    </lineage>
</organism>
<dbReference type="InterPro" id="IPR036380">
    <property type="entry name" value="Isochorismatase-like_sf"/>
</dbReference>
<dbReference type="SUPFAM" id="SSF52499">
    <property type="entry name" value="Isochorismatase-like hydrolases"/>
    <property type="match status" value="1"/>
</dbReference>
<name>A0A6I4T2B1_9SPHN</name>
<gene>
    <name evidence="3" type="ORF">GRI91_04555</name>
</gene>
<feature type="domain" description="Isochorismatase-like" evidence="2">
    <location>
        <begin position="30"/>
        <end position="215"/>
    </location>
</feature>
<keyword evidence="1" id="KW-0378">Hydrolase</keyword>
<proteinExistence type="predicted"/>
<dbReference type="AlphaFoldDB" id="A0A6I4T2B1"/>
<evidence type="ECO:0000313" key="4">
    <source>
        <dbReference type="Proteomes" id="UP000438476"/>
    </source>
</evidence>
<accession>A0A6I4T2B1</accession>
<sequence>MAEQTLQQQVAALPHVDAAALGDMIAPETTALIVVDIQKDFAAPDGLLGGYGVDLSGVETAIDRIEELIAAAREAGATVGFMRVVTRPETDSNALKTLMQRRGDVGGEAICRIEDGGADYYRVAPKPGDIEIQKLLFSSFHGTDLDAQLKERGIETLLVCGVSTDCCVDSTAREAFHRNYHVFVISDASAAYSPELHVGPLNVLQKNCALLVSSDAVKQAWQS</sequence>
<evidence type="ECO:0000259" key="2">
    <source>
        <dbReference type="Pfam" id="PF00857"/>
    </source>
</evidence>
<dbReference type="CDD" id="cd00431">
    <property type="entry name" value="cysteine_hydrolases"/>
    <property type="match status" value="1"/>
</dbReference>
<evidence type="ECO:0000256" key="1">
    <source>
        <dbReference type="ARBA" id="ARBA00022801"/>
    </source>
</evidence>
<dbReference type="RefSeq" id="WP_160735463.1">
    <property type="nucleotide sequence ID" value="NZ_WTYT01000002.1"/>
</dbReference>
<dbReference type="InterPro" id="IPR000868">
    <property type="entry name" value="Isochorismatase-like_dom"/>
</dbReference>
<keyword evidence="4" id="KW-1185">Reference proteome</keyword>
<dbReference type="PANTHER" id="PTHR43540">
    <property type="entry name" value="PEROXYUREIDOACRYLATE/UREIDOACRYLATE AMIDOHYDROLASE-RELATED"/>
    <property type="match status" value="1"/>
</dbReference>
<dbReference type="Proteomes" id="UP000438476">
    <property type="component" value="Unassembled WGS sequence"/>
</dbReference>